<gene>
    <name evidence="1" type="ORF">LCGC14_0323280</name>
</gene>
<dbReference type="AlphaFoldDB" id="A0A0F9TP55"/>
<sequence>MSTEKLIALALSLLGPALAAAGCSMDLPNLLL</sequence>
<comment type="caution">
    <text evidence="1">The sequence shown here is derived from an EMBL/GenBank/DDBJ whole genome shotgun (WGS) entry which is preliminary data.</text>
</comment>
<protein>
    <submittedName>
        <fullName evidence="1">Uncharacterized protein</fullName>
    </submittedName>
</protein>
<name>A0A0F9TP55_9ZZZZ</name>
<dbReference type="EMBL" id="LAZR01000220">
    <property type="protein sequence ID" value="KKN81109.1"/>
    <property type="molecule type" value="Genomic_DNA"/>
</dbReference>
<proteinExistence type="predicted"/>
<evidence type="ECO:0000313" key="1">
    <source>
        <dbReference type="EMBL" id="KKN81109.1"/>
    </source>
</evidence>
<accession>A0A0F9TP55</accession>
<reference evidence="1" key="1">
    <citation type="journal article" date="2015" name="Nature">
        <title>Complex archaea that bridge the gap between prokaryotes and eukaryotes.</title>
        <authorList>
            <person name="Spang A."/>
            <person name="Saw J.H."/>
            <person name="Jorgensen S.L."/>
            <person name="Zaremba-Niedzwiedzka K."/>
            <person name="Martijn J."/>
            <person name="Lind A.E."/>
            <person name="van Eijk R."/>
            <person name="Schleper C."/>
            <person name="Guy L."/>
            <person name="Ettema T.J."/>
        </authorList>
    </citation>
    <scope>NUCLEOTIDE SEQUENCE</scope>
</reference>
<organism evidence="1">
    <name type="scientific">marine sediment metagenome</name>
    <dbReference type="NCBI Taxonomy" id="412755"/>
    <lineage>
        <taxon>unclassified sequences</taxon>
        <taxon>metagenomes</taxon>
        <taxon>ecological metagenomes</taxon>
    </lineage>
</organism>
<dbReference type="PROSITE" id="PS51257">
    <property type="entry name" value="PROKAR_LIPOPROTEIN"/>
    <property type="match status" value="1"/>
</dbReference>